<dbReference type="InterPro" id="IPR050406">
    <property type="entry name" value="FGGY_Carb_Kinase"/>
</dbReference>
<dbReference type="Gene3D" id="3.30.420.40">
    <property type="match status" value="2"/>
</dbReference>
<gene>
    <name evidence="6" type="ORF">DdX_09259</name>
</gene>
<evidence type="ECO:0000313" key="6">
    <source>
        <dbReference type="EMBL" id="KAI1713186.1"/>
    </source>
</evidence>
<organism evidence="6 7">
    <name type="scientific">Ditylenchus destructor</name>
    <dbReference type="NCBI Taxonomy" id="166010"/>
    <lineage>
        <taxon>Eukaryota</taxon>
        <taxon>Metazoa</taxon>
        <taxon>Ecdysozoa</taxon>
        <taxon>Nematoda</taxon>
        <taxon>Chromadorea</taxon>
        <taxon>Rhabditida</taxon>
        <taxon>Tylenchina</taxon>
        <taxon>Tylenchomorpha</taxon>
        <taxon>Sphaerularioidea</taxon>
        <taxon>Anguinidae</taxon>
        <taxon>Anguininae</taxon>
        <taxon>Ditylenchus</taxon>
    </lineage>
</organism>
<accession>A0AAD4N6Q7</accession>
<comment type="similarity">
    <text evidence="1">Belongs to the FGGY kinase family.</text>
</comment>
<name>A0AAD4N6Q7_9BILA</name>
<dbReference type="Proteomes" id="UP001201812">
    <property type="component" value="Unassembled WGS sequence"/>
</dbReference>
<dbReference type="AlphaFoldDB" id="A0AAD4N6Q7"/>
<dbReference type="PIRSF" id="PIRSF000538">
    <property type="entry name" value="GlpK"/>
    <property type="match status" value="1"/>
</dbReference>
<evidence type="ECO:0000256" key="2">
    <source>
        <dbReference type="ARBA" id="ARBA00022679"/>
    </source>
</evidence>
<keyword evidence="7" id="KW-1185">Reference proteome</keyword>
<dbReference type="InterPro" id="IPR018484">
    <property type="entry name" value="FGGY_N"/>
</dbReference>
<comment type="caution">
    <text evidence="6">The sequence shown here is derived from an EMBL/GenBank/DDBJ whole genome shotgun (WGS) entry which is preliminary data.</text>
</comment>
<keyword evidence="3 6" id="KW-0418">Kinase</keyword>
<dbReference type="InterPro" id="IPR043129">
    <property type="entry name" value="ATPase_NBD"/>
</dbReference>
<dbReference type="SUPFAM" id="SSF53067">
    <property type="entry name" value="Actin-like ATPase domain"/>
    <property type="match status" value="2"/>
</dbReference>
<evidence type="ECO:0000259" key="4">
    <source>
        <dbReference type="Pfam" id="PF00370"/>
    </source>
</evidence>
<dbReference type="EMBL" id="JAKKPZ010000016">
    <property type="protein sequence ID" value="KAI1713186.1"/>
    <property type="molecule type" value="Genomic_DNA"/>
</dbReference>
<dbReference type="InterPro" id="IPR000577">
    <property type="entry name" value="Carb_kinase_FGGY"/>
</dbReference>
<sequence length="559" mass="62069">MASSYGSVKRRKQYTFPEMDSVRFLYRTVNNVYVVLLVLVQAHYEALQYFTGCGFSAHFLSCCIDLGTSSVKVSVLNAADQKVLASAHYPKEECPILVPKPGWAEQPPEQWWENTQHAIHLCHKSGAYDPKDIVAIGIAYQMHGLVVVDKNQQHLRNSIIWCDSRAVEIGNAAFSTIGQKKCLENLLNSPGNFTSSKLAWVKQNEPEVYQNVDKFMLPGDFIAMKLSGEITTSVEALSEGIFFDFRTRKPSEDVINYFGFAPSLFPPIADVFSTHGHLKADVASQLGLKAGIVISYKSGDQPNNALSLNVLNPGEVASTAGTSGVIYGVTDKLIFDPKSRVNTFAHVNYTAEESRLGVLMCINGVGSMYRWLKQVLFNPTDTYQDVNAKSREAPVGCQGLCVLPFGNGGERMLENRTIGTHFHNIDLNIHDKSHMARAVQEGIAFSFRYGLDIMRENGMHPTVIRAGKSNLFLSDLFVETFVNITGLPVELYKSDGSIGAAIGAGIGAKVFKQPSDAFHNFQPQERIEPNANLGTELEKSYSEWKRLLENQIEYKEKRK</sequence>
<reference evidence="6" key="1">
    <citation type="submission" date="2022-01" db="EMBL/GenBank/DDBJ databases">
        <title>Genome Sequence Resource for Two Populations of Ditylenchus destructor, the Migratory Endoparasitic Phytonematode.</title>
        <authorList>
            <person name="Zhang H."/>
            <person name="Lin R."/>
            <person name="Xie B."/>
        </authorList>
    </citation>
    <scope>NUCLEOTIDE SEQUENCE</scope>
    <source>
        <strain evidence="6">BazhouSP</strain>
    </source>
</reference>
<dbReference type="CDD" id="cd07809">
    <property type="entry name" value="ASKHA_NBD_FGGY_BaXK-like"/>
    <property type="match status" value="1"/>
</dbReference>
<dbReference type="PANTHER" id="PTHR43095">
    <property type="entry name" value="SUGAR KINASE"/>
    <property type="match status" value="1"/>
</dbReference>
<feature type="domain" description="Carbohydrate kinase FGGY N-terminal" evidence="4">
    <location>
        <begin position="63"/>
        <end position="302"/>
    </location>
</feature>
<dbReference type="Pfam" id="PF00370">
    <property type="entry name" value="FGGY_N"/>
    <property type="match status" value="1"/>
</dbReference>
<dbReference type="PANTHER" id="PTHR43095:SF5">
    <property type="entry name" value="XYLULOSE KINASE"/>
    <property type="match status" value="1"/>
</dbReference>
<proteinExistence type="inferred from homology"/>
<evidence type="ECO:0000259" key="5">
    <source>
        <dbReference type="Pfam" id="PF02782"/>
    </source>
</evidence>
<dbReference type="InterPro" id="IPR018485">
    <property type="entry name" value="FGGY_C"/>
</dbReference>
<evidence type="ECO:0000256" key="1">
    <source>
        <dbReference type="ARBA" id="ARBA00009156"/>
    </source>
</evidence>
<protein>
    <submittedName>
        <fullName evidence="6">Xylulose kinase</fullName>
    </submittedName>
</protein>
<dbReference type="Pfam" id="PF02782">
    <property type="entry name" value="FGGY_C"/>
    <property type="match status" value="1"/>
</dbReference>
<dbReference type="GO" id="GO:0005975">
    <property type="term" value="P:carbohydrate metabolic process"/>
    <property type="evidence" value="ECO:0007669"/>
    <property type="project" value="InterPro"/>
</dbReference>
<feature type="domain" description="Carbohydrate kinase FGGY C-terminal" evidence="5">
    <location>
        <begin position="317"/>
        <end position="506"/>
    </location>
</feature>
<keyword evidence="2" id="KW-0808">Transferase</keyword>
<evidence type="ECO:0000256" key="3">
    <source>
        <dbReference type="ARBA" id="ARBA00022777"/>
    </source>
</evidence>
<evidence type="ECO:0000313" key="7">
    <source>
        <dbReference type="Proteomes" id="UP001201812"/>
    </source>
</evidence>
<dbReference type="GO" id="GO:0016301">
    <property type="term" value="F:kinase activity"/>
    <property type="evidence" value="ECO:0007669"/>
    <property type="project" value="UniProtKB-KW"/>
</dbReference>